<evidence type="ECO:0000313" key="2">
    <source>
        <dbReference type="EMBL" id="OQD86201.1"/>
    </source>
</evidence>
<reference evidence="3" key="1">
    <citation type="journal article" date="2017" name="Nat. Microbiol.">
        <title>Global analysis of biosynthetic gene clusters reveals vast potential of secondary metabolite production in Penicillium species.</title>
        <authorList>
            <person name="Nielsen J.C."/>
            <person name="Grijseels S."/>
            <person name="Prigent S."/>
            <person name="Ji B."/>
            <person name="Dainat J."/>
            <person name="Nielsen K.F."/>
            <person name="Frisvad J.C."/>
            <person name="Workman M."/>
            <person name="Nielsen J."/>
        </authorList>
    </citation>
    <scope>NUCLEOTIDE SEQUENCE [LARGE SCALE GENOMIC DNA]</scope>
    <source>
        <strain evidence="3">IBT 31811</strain>
    </source>
</reference>
<sequence length="161" mass="17786">MEEINVLRKFRGIPNIAQLAGLVISENPYKPNPCTKRPTVVTGFLVEYYPGGILQQTSENRDEVDADLPMRWTVQIGRALEPMHENGHAHLDMKRENVVLDAENRAIVIDTGRIGGCTEEQLSPEAYALLESHEISPFDMSFGGARCYGLLGLWTGAVGSC</sequence>
<gene>
    <name evidence="2" type="ORF">PENANT_c008G08908</name>
</gene>
<protein>
    <recommendedName>
        <fullName evidence="1">Protein kinase domain-containing protein</fullName>
    </recommendedName>
</protein>
<dbReference type="InterPro" id="IPR000719">
    <property type="entry name" value="Prot_kinase_dom"/>
</dbReference>
<comment type="caution">
    <text evidence="2">The sequence shown here is derived from an EMBL/GenBank/DDBJ whole genome shotgun (WGS) entry which is preliminary data.</text>
</comment>
<keyword evidence="3" id="KW-1185">Reference proteome</keyword>
<dbReference type="STRING" id="416450.A0A1V6QAE8"/>
<evidence type="ECO:0000259" key="1">
    <source>
        <dbReference type="PROSITE" id="PS50011"/>
    </source>
</evidence>
<dbReference type="Pfam" id="PF00069">
    <property type="entry name" value="Pkinase"/>
    <property type="match status" value="1"/>
</dbReference>
<dbReference type="Proteomes" id="UP000191672">
    <property type="component" value="Unassembled WGS sequence"/>
</dbReference>
<dbReference type="AlphaFoldDB" id="A0A1V6QAE8"/>
<organism evidence="2 3">
    <name type="scientific">Penicillium antarcticum</name>
    <dbReference type="NCBI Taxonomy" id="416450"/>
    <lineage>
        <taxon>Eukaryota</taxon>
        <taxon>Fungi</taxon>
        <taxon>Dikarya</taxon>
        <taxon>Ascomycota</taxon>
        <taxon>Pezizomycotina</taxon>
        <taxon>Eurotiomycetes</taxon>
        <taxon>Eurotiomycetidae</taxon>
        <taxon>Eurotiales</taxon>
        <taxon>Aspergillaceae</taxon>
        <taxon>Penicillium</taxon>
    </lineage>
</organism>
<dbReference type="Gene3D" id="1.10.510.10">
    <property type="entry name" value="Transferase(Phosphotransferase) domain 1"/>
    <property type="match status" value="1"/>
</dbReference>
<dbReference type="GO" id="GO:0004672">
    <property type="term" value="F:protein kinase activity"/>
    <property type="evidence" value="ECO:0007669"/>
    <property type="project" value="InterPro"/>
</dbReference>
<accession>A0A1V6QAE8</accession>
<feature type="domain" description="Protein kinase" evidence="1">
    <location>
        <begin position="1"/>
        <end position="161"/>
    </location>
</feature>
<dbReference type="EMBL" id="MDYN01000008">
    <property type="protein sequence ID" value="OQD86201.1"/>
    <property type="molecule type" value="Genomic_DNA"/>
</dbReference>
<proteinExistence type="predicted"/>
<name>A0A1V6QAE8_9EURO</name>
<dbReference type="SUPFAM" id="SSF56112">
    <property type="entry name" value="Protein kinase-like (PK-like)"/>
    <property type="match status" value="1"/>
</dbReference>
<dbReference type="GO" id="GO:0005524">
    <property type="term" value="F:ATP binding"/>
    <property type="evidence" value="ECO:0007669"/>
    <property type="project" value="InterPro"/>
</dbReference>
<evidence type="ECO:0000313" key="3">
    <source>
        <dbReference type="Proteomes" id="UP000191672"/>
    </source>
</evidence>
<dbReference type="PROSITE" id="PS50011">
    <property type="entry name" value="PROTEIN_KINASE_DOM"/>
    <property type="match status" value="1"/>
</dbReference>
<dbReference type="InterPro" id="IPR011009">
    <property type="entry name" value="Kinase-like_dom_sf"/>
</dbReference>